<keyword evidence="7 10" id="KW-0067">ATP-binding</keyword>
<evidence type="ECO:0000256" key="1">
    <source>
        <dbReference type="ARBA" id="ARBA00001946"/>
    </source>
</evidence>
<dbReference type="Gene3D" id="3.40.50.300">
    <property type="entry name" value="P-loop containing nucleotide triphosphate hydrolases"/>
    <property type="match status" value="1"/>
</dbReference>
<comment type="similarity">
    <text evidence="3 10 13">Belongs to the IPP transferase family.</text>
</comment>
<proteinExistence type="inferred from homology"/>
<comment type="cofactor">
    <cofactor evidence="1 10">
        <name>Mg(2+)</name>
        <dbReference type="ChEBI" id="CHEBI:18420"/>
    </cofactor>
</comment>
<feature type="site" description="Interaction with substrate tRNA" evidence="10">
    <location>
        <position position="124"/>
    </location>
</feature>
<evidence type="ECO:0000256" key="11">
    <source>
        <dbReference type="RuleBase" id="RU003783"/>
    </source>
</evidence>
<dbReference type="GO" id="GO:0052381">
    <property type="term" value="F:tRNA dimethylallyltransferase activity"/>
    <property type="evidence" value="ECO:0007669"/>
    <property type="project" value="UniProtKB-UniRule"/>
</dbReference>
<keyword evidence="5 10" id="KW-0819">tRNA processing</keyword>
<feature type="region of interest" description="Interaction with substrate tRNA" evidence="10">
    <location>
        <begin position="34"/>
        <end position="37"/>
    </location>
</feature>
<dbReference type="Gene3D" id="1.10.20.140">
    <property type="match status" value="1"/>
</dbReference>
<name>A0A4Z0J9E4_9LACO</name>
<dbReference type="SUPFAM" id="SSF52540">
    <property type="entry name" value="P-loop containing nucleoside triphosphate hydrolases"/>
    <property type="match status" value="1"/>
</dbReference>
<sequence length="309" mass="33969">MTKVLAVVGPTAVGKTALAIRLAQAFDGEIISGDSMQVYRHLDIGTAKATSAEQAAATHHLIDICDVDQQFTVAQFVTAAQRLIREITDRGHLPIIAGGTGFYLQALFDGLKLGADAPGDPAIREQLRAQAQANGPQALWQRLQQLDPVAAGKIPPTNVRRTVRALEVIQVTGKPFSRQDNGGPQYDELYVALNTDRQLLYQRINQRVDQMIEAGLLDEVRWLDQQGGTQLPAATGIGYRELLPVIDQPAAYPAAIAQVKQDSRHYAKRQLTWFRNQTTATWYDLVQHPETYAQIQSQVASWAGLSSHN</sequence>
<evidence type="ECO:0000256" key="5">
    <source>
        <dbReference type="ARBA" id="ARBA00022694"/>
    </source>
</evidence>
<keyword evidence="4 10" id="KW-0808">Transferase</keyword>
<evidence type="ECO:0000256" key="13">
    <source>
        <dbReference type="RuleBase" id="RU003785"/>
    </source>
</evidence>
<organism evidence="14 15">
    <name type="scientific">Levilactobacillus suantsaiihabitans</name>
    <dbReference type="NCBI Taxonomy" id="2487722"/>
    <lineage>
        <taxon>Bacteria</taxon>
        <taxon>Bacillati</taxon>
        <taxon>Bacillota</taxon>
        <taxon>Bacilli</taxon>
        <taxon>Lactobacillales</taxon>
        <taxon>Lactobacillaceae</taxon>
        <taxon>Levilactobacillus</taxon>
    </lineage>
</organism>
<dbReference type="AlphaFoldDB" id="A0A4Z0J9E4"/>
<keyword evidence="6 10" id="KW-0547">Nucleotide-binding</keyword>
<evidence type="ECO:0000313" key="14">
    <source>
        <dbReference type="EMBL" id="TGD18812.1"/>
    </source>
</evidence>
<evidence type="ECO:0000256" key="10">
    <source>
        <dbReference type="HAMAP-Rule" id="MF_00185"/>
    </source>
</evidence>
<protein>
    <recommendedName>
        <fullName evidence="10">tRNA dimethylallyltransferase</fullName>
        <ecNumber evidence="10">2.5.1.75</ecNumber>
    </recommendedName>
    <alternativeName>
        <fullName evidence="10">Dimethylallyl diphosphate:tRNA dimethylallyltransferase</fullName>
        <shortName evidence="10">DMAPP:tRNA dimethylallyltransferase</shortName>
        <shortName evidence="10">DMATase</shortName>
    </alternativeName>
    <alternativeName>
        <fullName evidence="10">Isopentenyl-diphosphate:tRNA isopentenyltransferase</fullName>
        <shortName evidence="10">IPP transferase</shortName>
        <shortName evidence="10">IPPT</shortName>
        <shortName evidence="10">IPTase</shortName>
    </alternativeName>
</protein>
<evidence type="ECO:0000256" key="6">
    <source>
        <dbReference type="ARBA" id="ARBA00022741"/>
    </source>
</evidence>
<dbReference type="GO" id="GO:0006400">
    <property type="term" value="P:tRNA modification"/>
    <property type="evidence" value="ECO:0007669"/>
    <property type="project" value="TreeGrafter"/>
</dbReference>
<dbReference type="OrthoDB" id="9776390at2"/>
<feature type="binding site" evidence="10">
    <location>
        <begin position="9"/>
        <end position="16"/>
    </location>
    <ligand>
        <name>ATP</name>
        <dbReference type="ChEBI" id="CHEBI:30616"/>
    </ligand>
</feature>
<comment type="caution">
    <text evidence="14">The sequence shown here is derived from an EMBL/GenBank/DDBJ whole genome shotgun (WGS) entry which is preliminary data.</text>
</comment>
<dbReference type="Proteomes" id="UP000297348">
    <property type="component" value="Unassembled WGS sequence"/>
</dbReference>
<evidence type="ECO:0000313" key="15">
    <source>
        <dbReference type="Proteomes" id="UP000297348"/>
    </source>
</evidence>
<evidence type="ECO:0000256" key="3">
    <source>
        <dbReference type="ARBA" id="ARBA00005842"/>
    </source>
</evidence>
<evidence type="ECO:0000256" key="4">
    <source>
        <dbReference type="ARBA" id="ARBA00022679"/>
    </source>
</evidence>
<keyword evidence="8 10" id="KW-0460">Magnesium</keyword>
<dbReference type="PANTHER" id="PTHR11088">
    <property type="entry name" value="TRNA DIMETHYLALLYLTRANSFERASE"/>
    <property type="match status" value="1"/>
</dbReference>
<evidence type="ECO:0000256" key="12">
    <source>
        <dbReference type="RuleBase" id="RU003784"/>
    </source>
</evidence>
<keyword evidence="15" id="KW-1185">Reference proteome</keyword>
<evidence type="ECO:0000256" key="8">
    <source>
        <dbReference type="ARBA" id="ARBA00022842"/>
    </source>
</evidence>
<dbReference type="EMBL" id="RKLX01000009">
    <property type="protein sequence ID" value="TGD18812.1"/>
    <property type="molecule type" value="Genomic_DNA"/>
</dbReference>
<gene>
    <name evidence="10 14" type="primary">miaA</name>
    <name evidence="14" type="ORF">EGT51_06630</name>
</gene>
<dbReference type="EC" id="2.5.1.75" evidence="10"/>
<evidence type="ECO:0000256" key="9">
    <source>
        <dbReference type="ARBA" id="ARBA00049563"/>
    </source>
</evidence>
<accession>A0A4Z0J9E4</accession>
<comment type="catalytic activity">
    <reaction evidence="9 10 11">
        <text>adenosine(37) in tRNA + dimethylallyl diphosphate = N(6)-dimethylallyladenosine(37) in tRNA + diphosphate</text>
        <dbReference type="Rhea" id="RHEA:26482"/>
        <dbReference type="Rhea" id="RHEA-COMP:10162"/>
        <dbReference type="Rhea" id="RHEA-COMP:10375"/>
        <dbReference type="ChEBI" id="CHEBI:33019"/>
        <dbReference type="ChEBI" id="CHEBI:57623"/>
        <dbReference type="ChEBI" id="CHEBI:74411"/>
        <dbReference type="ChEBI" id="CHEBI:74415"/>
        <dbReference type="EC" id="2.5.1.75"/>
    </reaction>
</comment>
<reference evidence="14 15" key="1">
    <citation type="submission" date="2018-10" db="EMBL/GenBank/DDBJ databases">
        <title>Lactobacillus sp. R7 and Lactobacillus sp. R19 isolated from fermented mustard green product of Taiwan.</title>
        <authorList>
            <person name="Lin S.-T."/>
        </authorList>
    </citation>
    <scope>NUCLEOTIDE SEQUENCE [LARGE SCALE GENOMIC DNA]</scope>
    <source>
        <strain evidence="14 15">BCRC 81129</strain>
    </source>
</reference>
<dbReference type="Pfam" id="PF01715">
    <property type="entry name" value="IPPT"/>
    <property type="match status" value="1"/>
</dbReference>
<evidence type="ECO:0000256" key="2">
    <source>
        <dbReference type="ARBA" id="ARBA00003213"/>
    </source>
</evidence>
<dbReference type="PANTHER" id="PTHR11088:SF60">
    <property type="entry name" value="TRNA DIMETHYLALLYLTRANSFERASE"/>
    <property type="match status" value="1"/>
</dbReference>
<evidence type="ECO:0000256" key="7">
    <source>
        <dbReference type="ARBA" id="ARBA00022840"/>
    </source>
</evidence>
<dbReference type="FunFam" id="1.10.20.140:FF:000001">
    <property type="entry name" value="tRNA dimethylallyltransferase"/>
    <property type="match status" value="1"/>
</dbReference>
<dbReference type="RefSeq" id="WP_135367955.1">
    <property type="nucleotide sequence ID" value="NZ_RKLX01000009.1"/>
</dbReference>
<dbReference type="InterPro" id="IPR018022">
    <property type="entry name" value="IPT"/>
</dbReference>
<dbReference type="InterPro" id="IPR039657">
    <property type="entry name" value="Dimethylallyltransferase"/>
</dbReference>
<dbReference type="InterPro" id="IPR027417">
    <property type="entry name" value="P-loop_NTPase"/>
</dbReference>
<comment type="subunit">
    <text evidence="10">Monomer.</text>
</comment>
<dbReference type="GO" id="GO:0005524">
    <property type="term" value="F:ATP binding"/>
    <property type="evidence" value="ECO:0007669"/>
    <property type="project" value="UniProtKB-UniRule"/>
</dbReference>
<feature type="binding site" evidence="10">
    <location>
        <begin position="11"/>
        <end position="16"/>
    </location>
    <ligand>
        <name>substrate</name>
    </ligand>
</feature>
<comment type="caution">
    <text evidence="10">Lacks conserved residue(s) required for the propagation of feature annotation.</text>
</comment>
<dbReference type="NCBIfam" id="TIGR00174">
    <property type="entry name" value="miaA"/>
    <property type="match status" value="1"/>
</dbReference>
<comment type="function">
    <text evidence="2 10 12">Catalyzes the transfer of a dimethylallyl group onto the adenine at position 37 in tRNAs that read codons beginning with uridine, leading to the formation of N6-(dimethylallyl)adenosine (i(6)A).</text>
</comment>
<dbReference type="HAMAP" id="MF_00185">
    <property type="entry name" value="IPP_trans"/>
    <property type="match status" value="1"/>
</dbReference>
<feature type="site" description="Interaction with substrate tRNA" evidence="10">
    <location>
        <position position="100"/>
    </location>
</feature>